<dbReference type="GO" id="GO:0000107">
    <property type="term" value="F:imidazoleglycerol-phosphate synthase activity"/>
    <property type="evidence" value="ECO:0007669"/>
    <property type="project" value="UniProtKB-UniRule"/>
</dbReference>
<evidence type="ECO:0000256" key="10">
    <source>
        <dbReference type="HAMAP-Rule" id="MF_00278"/>
    </source>
</evidence>
<protein>
    <recommendedName>
        <fullName evidence="10">Imidazole glycerol phosphate synthase subunit HisH</fullName>
        <ecNumber evidence="10">4.3.2.10</ecNumber>
    </recommendedName>
    <alternativeName>
        <fullName evidence="10">IGP synthase glutaminase subunit</fullName>
        <ecNumber evidence="10">3.5.1.2</ecNumber>
    </alternativeName>
    <alternativeName>
        <fullName evidence="10">IGP synthase subunit HisH</fullName>
    </alternativeName>
    <alternativeName>
        <fullName evidence="10">ImGP synthase subunit HisH</fullName>
        <shortName evidence="10">IGPS subunit HisH</shortName>
    </alternativeName>
</protein>
<feature type="active site" evidence="10 11">
    <location>
        <position position="190"/>
    </location>
</feature>
<evidence type="ECO:0000256" key="7">
    <source>
        <dbReference type="ARBA" id="ARBA00023239"/>
    </source>
</evidence>
<evidence type="ECO:0000256" key="5">
    <source>
        <dbReference type="ARBA" id="ARBA00022962"/>
    </source>
</evidence>
<evidence type="ECO:0000256" key="3">
    <source>
        <dbReference type="ARBA" id="ARBA00022605"/>
    </source>
</evidence>
<dbReference type="InterPro" id="IPR017926">
    <property type="entry name" value="GATASE"/>
</dbReference>
<dbReference type="PANTHER" id="PTHR42701:SF2">
    <property type="entry name" value="IMIDAZOLE GLYCEROL PHOSPHATE SYNTHASE SUBUNIT HISH 1"/>
    <property type="match status" value="1"/>
</dbReference>
<keyword evidence="7 10" id="KW-0456">Lyase</keyword>
<organism evidence="13 14">
    <name type="scientific">Spiribacter salinus</name>
    <dbReference type="NCBI Taxonomy" id="1335746"/>
    <lineage>
        <taxon>Bacteria</taxon>
        <taxon>Pseudomonadati</taxon>
        <taxon>Pseudomonadota</taxon>
        <taxon>Gammaproteobacteria</taxon>
        <taxon>Chromatiales</taxon>
        <taxon>Ectothiorhodospiraceae</taxon>
        <taxon>Spiribacter</taxon>
    </lineage>
</organism>
<accession>A0A540VTJ1</accession>
<dbReference type="PANTHER" id="PTHR42701">
    <property type="entry name" value="IMIDAZOLE GLYCEROL PHOSPHATE SYNTHASE SUBUNIT HISH"/>
    <property type="match status" value="1"/>
</dbReference>
<dbReference type="Proteomes" id="UP000315400">
    <property type="component" value="Unassembled WGS sequence"/>
</dbReference>
<dbReference type="EMBL" id="VIFK01000025">
    <property type="protein sequence ID" value="TQF00078.1"/>
    <property type="molecule type" value="Genomic_DNA"/>
</dbReference>
<dbReference type="UniPathway" id="UPA00031">
    <property type="reaction ID" value="UER00010"/>
</dbReference>
<feature type="domain" description="Glutamine amidotransferase" evidence="12">
    <location>
        <begin position="5"/>
        <end position="204"/>
    </location>
</feature>
<dbReference type="InterPro" id="IPR029062">
    <property type="entry name" value="Class_I_gatase-like"/>
</dbReference>
<sequence length="212" mass="23335">MRIAVIDYGMGNLRSVARALEHVGAREVAVTDDPAVIAAAERVVFPGQGAVRDCMSALHQHELVEVLHQVAADRPFLGICMGMQALMTRSEENEGVEALDIFPGTVRHFGDRASAPARLKVPHMGWNRLHQLTTHPLWAGIEQDERFYFVHSYYVEPASPDIVQGESDYGGRFAAAIGAGNLFATQFHPEKSQQPGLRLLTNFLSWDGEPCS</sequence>
<comment type="subcellular location">
    <subcellularLocation>
        <location evidence="10">Cytoplasm</location>
    </subcellularLocation>
</comment>
<dbReference type="GO" id="GO:0005737">
    <property type="term" value="C:cytoplasm"/>
    <property type="evidence" value="ECO:0007669"/>
    <property type="project" value="UniProtKB-SubCell"/>
</dbReference>
<dbReference type="AlphaFoldDB" id="A0A540VTJ1"/>
<dbReference type="GO" id="GO:0016829">
    <property type="term" value="F:lyase activity"/>
    <property type="evidence" value="ECO:0007669"/>
    <property type="project" value="UniProtKB-KW"/>
</dbReference>
<dbReference type="EC" id="3.5.1.2" evidence="10"/>
<dbReference type="CDD" id="cd01748">
    <property type="entry name" value="GATase1_IGP_Synthase"/>
    <property type="match status" value="1"/>
</dbReference>
<keyword evidence="2 10" id="KW-0963">Cytoplasm</keyword>
<dbReference type="RefSeq" id="WP_222519009.1">
    <property type="nucleotide sequence ID" value="NZ_MBFX01000003.1"/>
</dbReference>
<evidence type="ECO:0000256" key="1">
    <source>
        <dbReference type="ARBA" id="ARBA00005091"/>
    </source>
</evidence>
<keyword evidence="4 10" id="KW-0378">Hydrolase</keyword>
<evidence type="ECO:0000256" key="9">
    <source>
        <dbReference type="ARBA" id="ARBA00049534"/>
    </source>
</evidence>
<keyword evidence="3 10" id="KW-0028">Amino-acid biosynthesis</keyword>
<dbReference type="SUPFAM" id="SSF52317">
    <property type="entry name" value="Class I glutamine amidotransferase-like"/>
    <property type="match status" value="1"/>
</dbReference>
<comment type="function">
    <text evidence="10">IGPS catalyzes the conversion of PRFAR and glutamine to IGP, AICAR and glutamate. The HisH subunit catalyzes the hydrolysis of glutamine to glutamate and ammonia as part of the synthesis of IGP and AICAR. The resulting ammonia molecule is channeled to the active site of HisF.</text>
</comment>
<dbReference type="GO" id="GO:0004359">
    <property type="term" value="F:glutaminase activity"/>
    <property type="evidence" value="ECO:0007669"/>
    <property type="project" value="UniProtKB-EC"/>
</dbReference>
<dbReference type="NCBIfam" id="TIGR01855">
    <property type="entry name" value="IMP_synth_hisH"/>
    <property type="match status" value="1"/>
</dbReference>
<comment type="catalytic activity">
    <reaction evidence="9 10">
        <text>L-glutamine + H2O = L-glutamate + NH4(+)</text>
        <dbReference type="Rhea" id="RHEA:15889"/>
        <dbReference type="ChEBI" id="CHEBI:15377"/>
        <dbReference type="ChEBI" id="CHEBI:28938"/>
        <dbReference type="ChEBI" id="CHEBI:29985"/>
        <dbReference type="ChEBI" id="CHEBI:58359"/>
        <dbReference type="EC" id="3.5.1.2"/>
    </reaction>
</comment>
<dbReference type="InterPro" id="IPR010139">
    <property type="entry name" value="Imidazole-glycPsynth_HisH"/>
</dbReference>
<proteinExistence type="inferred from homology"/>
<feature type="active site" evidence="10 11">
    <location>
        <position position="188"/>
    </location>
</feature>
<evidence type="ECO:0000256" key="4">
    <source>
        <dbReference type="ARBA" id="ARBA00022801"/>
    </source>
</evidence>
<keyword evidence="6 10" id="KW-0368">Histidine biosynthesis</keyword>
<evidence type="ECO:0000256" key="2">
    <source>
        <dbReference type="ARBA" id="ARBA00022490"/>
    </source>
</evidence>
<dbReference type="PROSITE" id="PS51273">
    <property type="entry name" value="GATASE_TYPE_1"/>
    <property type="match status" value="1"/>
</dbReference>
<reference evidence="13 14" key="1">
    <citation type="submission" date="2019-06" db="EMBL/GenBank/DDBJ databases">
        <title>Metagenome assembled Genome of Spiribacter salinus SL48-SHIP from the microbial mat of Salt Lake 48 (Novosibirsk region, Russia).</title>
        <authorList>
            <person name="Shipova A."/>
            <person name="Rozanov A.S."/>
            <person name="Bryanskaya A.V."/>
            <person name="Peltek S.E."/>
        </authorList>
    </citation>
    <scope>NUCLEOTIDE SEQUENCE [LARGE SCALE GENOMIC DNA]</scope>
    <source>
        <strain evidence="13">SL48-SHIP-2</strain>
    </source>
</reference>
<evidence type="ECO:0000313" key="13">
    <source>
        <dbReference type="EMBL" id="TQF00078.1"/>
    </source>
</evidence>
<dbReference type="EC" id="4.3.2.10" evidence="10"/>
<evidence type="ECO:0000256" key="11">
    <source>
        <dbReference type="PIRSR" id="PIRSR000495-1"/>
    </source>
</evidence>
<comment type="catalytic activity">
    <reaction evidence="8 10">
        <text>5-[(5-phospho-1-deoxy-D-ribulos-1-ylimino)methylamino]-1-(5-phospho-beta-D-ribosyl)imidazole-4-carboxamide + L-glutamine = D-erythro-1-(imidazol-4-yl)glycerol 3-phosphate + 5-amino-1-(5-phospho-beta-D-ribosyl)imidazole-4-carboxamide + L-glutamate + H(+)</text>
        <dbReference type="Rhea" id="RHEA:24793"/>
        <dbReference type="ChEBI" id="CHEBI:15378"/>
        <dbReference type="ChEBI" id="CHEBI:29985"/>
        <dbReference type="ChEBI" id="CHEBI:58278"/>
        <dbReference type="ChEBI" id="CHEBI:58359"/>
        <dbReference type="ChEBI" id="CHEBI:58475"/>
        <dbReference type="ChEBI" id="CHEBI:58525"/>
        <dbReference type="EC" id="4.3.2.10"/>
    </reaction>
</comment>
<dbReference type="HAMAP" id="MF_00278">
    <property type="entry name" value="HisH"/>
    <property type="match status" value="1"/>
</dbReference>
<comment type="pathway">
    <text evidence="1 10">Amino-acid biosynthesis; L-histidine biosynthesis; L-histidine from 5-phospho-alpha-D-ribose 1-diphosphate: step 5/9.</text>
</comment>
<gene>
    <name evidence="10 13" type="primary">hisH</name>
    <name evidence="13" type="ORF">FKY71_05310</name>
</gene>
<evidence type="ECO:0000313" key="14">
    <source>
        <dbReference type="Proteomes" id="UP000315400"/>
    </source>
</evidence>
<comment type="caution">
    <text evidence="13">The sequence shown here is derived from an EMBL/GenBank/DDBJ whole genome shotgun (WGS) entry which is preliminary data.</text>
</comment>
<dbReference type="Gene3D" id="3.40.50.880">
    <property type="match status" value="1"/>
</dbReference>
<dbReference type="PIRSF" id="PIRSF000495">
    <property type="entry name" value="Amidotransf_hisH"/>
    <property type="match status" value="1"/>
</dbReference>
<feature type="active site" description="Nucleophile" evidence="10 11">
    <location>
        <position position="80"/>
    </location>
</feature>
<dbReference type="GO" id="GO:0000105">
    <property type="term" value="P:L-histidine biosynthetic process"/>
    <property type="evidence" value="ECO:0007669"/>
    <property type="project" value="UniProtKB-UniRule"/>
</dbReference>
<evidence type="ECO:0000256" key="8">
    <source>
        <dbReference type="ARBA" id="ARBA00047838"/>
    </source>
</evidence>
<evidence type="ECO:0000259" key="12">
    <source>
        <dbReference type="Pfam" id="PF00117"/>
    </source>
</evidence>
<keyword evidence="5 10" id="KW-0315">Glutamine amidotransferase</keyword>
<evidence type="ECO:0000256" key="6">
    <source>
        <dbReference type="ARBA" id="ARBA00023102"/>
    </source>
</evidence>
<comment type="subunit">
    <text evidence="10">Heterodimer of HisH and HisF.</text>
</comment>
<dbReference type="Pfam" id="PF00117">
    <property type="entry name" value="GATase"/>
    <property type="match status" value="1"/>
</dbReference>
<name>A0A540VTJ1_9GAMM</name>
<dbReference type="STRING" id="1260251.SPISAL_00335"/>